<evidence type="ECO:0000313" key="6">
    <source>
        <dbReference type="EMBL" id="KAG7301889.1"/>
    </source>
</evidence>
<dbReference type="InterPro" id="IPR001611">
    <property type="entry name" value="Leu-rich_rpt"/>
</dbReference>
<evidence type="ECO:0000313" key="7">
    <source>
        <dbReference type="Proteomes" id="UP000823941"/>
    </source>
</evidence>
<dbReference type="Pfam" id="PF13855">
    <property type="entry name" value="LRR_8"/>
    <property type="match status" value="2"/>
</dbReference>
<dbReference type="InterPro" id="IPR032675">
    <property type="entry name" value="LRR_dom_sf"/>
</dbReference>
<dbReference type="PROSITE" id="PS51450">
    <property type="entry name" value="LRR"/>
    <property type="match status" value="2"/>
</dbReference>
<sequence>MSLRRILLICVAALATAEAKYLNHHQKRDAGASICDKIYNNTNKVQCFCVKDNRKTNDIKSADCYLNKASIEENSPEWNAFEQLHSVDKLVFTTNKDVQLTYIPSKAIKHLKAAKRIDVKYANIKVVTPYSFANLSEVEEISLSDNQVQVLKKYSFAHHKALLTINLDTNDIVEINRDVFFDLPSLEKLFLTMNKITTIHDKAFVNLITLRELELDKNNIFSLNSETFAGLRHLLRLELSKNAIEVIGDNTFLPLKNLQYLNLEGNKIEMLDSKAFNGLSNLQHLSLALNKLSSIDSVNVFEGLRSLSSLSLRGNKLFEIKYEVVAPILSQFFGAKGTMDFEDNSFPCDCRLDWFMTFKNKTSNEALKLNIENLKCIPNAELSKAWEKIVENEKNNGASFEDEKTPNQNGDYEYYDDTQLEGKLFYIDIRDLLNCSKTVMHLSQSVPLTPPIVEAETTTIKNKPQYTLTTKKPEVYVSKKVFNKGILDLSLSETTEPDENEKRTKHTTSVEAKTTHSDNTASNDFDRNVLNDGNSMDDKNSLHDDKEMASDEAVPDKLNYHRDFEEEPKTRNMNAATSSSFSLALSIPVLLAIRLQF</sequence>
<evidence type="ECO:0000256" key="2">
    <source>
        <dbReference type="ARBA" id="ARBA00022729"/>
    </source>
</evidence>
<reference evidence="6 7" key="1">
    <citation type="submission" date="2021-06" db="EMBL/GenBank/DDBJ databases">
        <title>A haploid diamondback moth (Plutella xylostella L.) genome assembly resolves 31 chromosomes and identifies a diamide resistance mutation.</title>
        <authorList>
            <person name="Ward C.M."/>
            <person name="Perry K.D."/>
            <person name="Baker G."/>
            <person name="Powis K."/>
            <person name="Heckel D.G."/>
            <person name="Baxter S.W."/>
        </authorList>
    </citation>
    <scope>NUCLEOTIDE SEQUENCE [LARGE SCALE GENOMIC DNA]</scope>
    <source>
        <strain evidence="6 7">LV</strain>
        <tissue evidence="6">Single pupa</tissue>
    </source>
</reference>
<dbReference type="InterPro" id="IPR050541">
    <property type="entry name" value="LRR_TM_domain-containing"/>
</dbReference>
<keyword evidence="1" id="KW-0433">Leucine-rich repeat</keyword>
<feature type="compositionally biased region" description="Basic and acidic residues" evidence="4">
    <location>
        <begin position="536"/>
        <end position="559"/>
    </location>
</feature>
<dbReference type="PANTHER" id="PTHR24369:SF210">
    <property type="entry name" value="CHAOPTIN-RELATED"/>
    <property type="match status" value="1"/>
</dbReference>
<dbReference type="SUPFAM" id="SSF52058">
    <property type="entry name" value="L domain-like"/>
    <property type="match status" value="1"/>
</dbReference>
<dbReference type="InterPro" id="IPR003591">
    <property type="entry name" value="Leu-rich_rpt_typical-subtyp"/>
</dbReference>
<evidence type="ECO:0000256" key="5">
    <source>
        <dbReference type="SAM" id="SignalP"/>
    </source>
</evidence>
<dbReference type="Proteomes" id="UP000823941">
    <property type="component" value="Chromosome 18"/>
</dbReference>
<dbReference type="PANTHER" id="PTHR24369">
    <property type="entry name" value="ANTIGEN BSP, PUTATIVE-RELATED"/>
    <property type="match status" value="1"/>
</dbReference>
<dbReference type="Gene3D" id="3.80.10.10">
    <property type="entry name" value="Ribonuclease Inhibitor"/>
    <property type="match status" value="1"/>
</dbReference>
<evidence type="ECO:0000256" key="4">
    <source>
        <dbReference type="SAM" id="MobiDB-lite"/>
    </source>
</evidence>
<feature type="compositionally biased region" description="Polar residues" evidence="4">
    <location>
        <begin position="507"/>
        <end position="523"/>
    </location>
</feature>
<evidence type="ECO:0008006" key="8">
    <source>
        <dbReference type="Google" id="ProtNLM"/>
    </source>
</evidence>
<feature type="chain" id="PRO_5046929944" description="Connectin" evidence="5">
    <location>
        <begin position="20"/>
        <end position="597"/>
    </location>
</feature>
<keyword evidence="3" id="KW-0677">Repeat</keyword>
<protein>
    <recommendedName>
        <fullName evidence="8">Connectin</fullName>
    </recommendedName>
</protein>
<evidence type="ECO:0000256" key="1">
    <source>
        <dbReference type="ARBA" id="ARBA00022614"/>
    </source>
</evidence>
<comment type="caution">
    <text evidence="6">The sequence shown here is derived from an EMBL/GenBank/DDBJ whole genome shotgun (WGS) entry which is preliminary data.</text>
</comment>
<feature type="region of interest" description="Disordered" evidence="4">
    <location>
        <begin position="492"/>
        <end position="559"/>
    </location>
</feature>
<gene>
    <name evidence="6" type="ORF">JYU34_013305</name>
</gene>
<dbReference type="SMART" id="SM00369">
    <property type="entry name" value="LRR_TYP"/>
    <property type="match status" value="7"/>
</dbReference>
<keyword evidence="7" id="KW-1185">Reference proteome</keyword>
<evidence type="ECO:0000256" key="3">
    <source>
        <dbReference type="ARBA" id="ARBA00022737"/>
    </source>
</evidence>
<dbReference type="SMART" id="SM00365">
    <property type="entry name" value="LRR_SD22"/>
    <property type="match status" value="4"/>
</dbReference>
<dbReference type="EMBL" id="JAHIBW010000018">
    <property type="protein sequence ID" value="KAG7301889.1"/>
    <property type="molecule type" value="Genomic_DNA"/>
</dbReference>
<keyword evidence="2 5" id="KW-0732">Signal</keyword>
<proteinExistence type="predicted"/>
<feature type="signal peptide" evidence="5">
    <location>
        <begin position="1"/>
        <end position="19"/>
    </location>
</feature>
<organism evidence="6 7">
    <name type="scientific">Plutella xylostella</name>
    <name type="common">Diamondback moth</name>
    <name type="synonym">Plutella maculipennis</name>
    <dbReference type="NCBI Taxonomy" id="51655"/>
    <lineage>
        <taxon>Eukaryota</taxon>
        <taxon>Metazoa</taxon>
        <taxon>Ecdysozoa</taxon>
        <taxon>Arthropoda</taxon>
        <taxon>Hexapoda</taxon>
        <taxon>Insecta</taxon>
        <taxon>Pterygota</taxon>
        <taxon>Neoptera</taxon>
        <taxon>Endopterygota</taxon>
        <taxon>Lepidoptera</taxon>
        <taxon>Glossata</taxon>
        <taxon>Ditrysia</taxon>
        <taxon>Yponomeutoidea</taxon>
        <taxon>Plutellidae</taxon>
        <taxon>Plutella</taxon>
    </lineage>
</organism>
<name>A0ABQ7Q9H9_PLUXY</name>
<accession>A0ABQ7Q9H9</accession>